<dbReference type="SUPFAM" id="SSF102114">
    <property type="entry name" value="Radical SAM enzymes"/>
    <property type="match status" value="2"/>
</dbReference>
<dbReference type="SMART" id="SM00729">
    <property type="entry name" value="Elp3"/>
    <property type="match status" value="1"/>
</dbReference>
<evidence type="ECO:0000256" key="7">
    <source>
        <dbReference type="ARBA" id="ARBA00023004"/>
    </source>
</evidence>
<proteinExistence type="inferred from homology"/>
<dbReference type="InterPro" id="IPR034405">
    <property type="entry name" value="F420"/>
</dbReference>
<keyword evidence="8" id="KW-0411">Iron-sulfur</keyword>
<comment type="pathway">
    <text evidence="2">Cofactor biosynthesis; coenzyme F0 biosynthesis.</text>
</comment>
<evidence type="ECO:0000256" key="2">
    <source>
        <dbReference type="ARBA" id="ARBA00004712"/>
    </source>
</evidence>
<comment type="catalytic activity">
    <reaction evidence="10">
        <text>5-amino-5-(4-hydroxybenzyl)-6-(D-ribitylimino)-5,6-dihydrouracil + S-adenosyl-L-methionine = 7,8-didemethyl-8-hydroxy-5-deazariboflavin + 5'-deoxyadenosine + L-methionine + NH4(+) + H(+)</text>
        <dbReference type="Rhea" id="RHEA:55204"/>
        <dbReference type="ChEBI" id="CHEBI:15378"/>
        <dbReference type="ChEBI" id="CHEBI:17319"/>
        <dbReference type="ChEBI" id="CHEBI:28938"/>
        <dbReference type="ChEBI" id="CHEBI:57844"/>
        <dbReference type="ChEBI" id="CHEBI:59789"/>
        <dbReference type="ChEBI" id="CHEBI:59904"/>
        <dbReference type="ChEBI" id="CHEBI:85936"/>
        <dbReference type="EC" id="4.3.1.32"/>
    </reaction>
</comment>
<dbReference type="HAMAP" id="MF_01611">
    <property type="entry name" value="FO_synth_sub1"/>
    <property type="match status" value="1"/>
</dbReference>
<evidence type="ECO:0000313" key="13">
    <source>
        <dbReference type="EMBL" id="GAA2042784.1"/>
    </source>
</evidence>
<accession>A0ABN2USW1</accession>
<dbReference type="NCBIfam" id="TIGR03550">
    <property type="entry name" value="F420_cofG"/>
    <property type="match status" value="1"/>
</dbReference>
<dbReference type="SFLD" id="SFLDF00294">
    <property type="entry name" value="7_8-didemethyl-8-hydroxy-5-dea"/>
    <property type="match status" value="1"/>
</dbReference>
<evidence type="ECO:0000256" key="5">
    <source>
        <dbReference type="ARBA" id="ARBA00022691"/>
    </source>
</evidence>
<dbReference type="SFLD" id="SFLDS00029">
    <property type="entry name" value="Radical_SAM"/>
    <property type="match status" value="1"/>
</dbReference>
<dbReference type="RefSeq" id="WP_344376581.1">
    <property type="nucleotide sequence ID" value="NZ_BAAAPW010000005.1"/>
</dbReference>
<comment type="cofactor">
    <cofactor evidence="1">
        <name>[4Fe-4S] cluster</name>
        <dbReference type="ChEBI" id="CHEBI:49883"/>
    </cofactor>
</comment>
<reference evidence="13 14" key="1">
    <citation type="journal article" date="2019" name="Int. J. Syst. Evol. Microbiol.">
        <title>The Global Catalogue of Microorganisms (GCM) 10K type strain sequencing project: providing services to taxonomists for standard genome sequencing and annotation.</title>
        <authorList>
            <consortium name="The Broad Institute Genomics Platform"/>
            <consortium name="The Broad Institute Genome Sequencing Center for Infectious Disease"/>
            <person name="Wu L."/>
            <person name="Ma J."/>
        </authorList>
    </citation>
    <scope>NUCLEOTIDE SEQUENCE [LARGE SCALE GENOMIC DNA]</scope>
    <source>
        <strain evidence="13 14">JCM 15672</strain>
    </source>
</reference>
<sequence>MSSRVHAHLAVDEAERLLSARGRELDELLARAARCRDEGLVAAGRSKSVTYSRKVFIPLTTLCRDRCHYCVFVDTPAQLAKKHRPAYMSPDQVLAVAAQGAALGCKEALLTLGDRPEDRWPEARAWLDDHGYASTIDYVAAMAELVTAETGMLAHANPGVMSADELARLRRVAPSMGMMLETTSRDLFERRGQVHYGSPDKDPAVRLGVIEEAGRRKIPFTTGILVGIGETIRDRAESLIAIRDAHARHGHVQEVIIQNFRAKPHTAMRDVPDAATQEYLAAIAVARLVLGPDMRIQVPPNLTDPDDVRLLIRAGADDWGGVSPLTADHVNPERPWPHLGELAAVTAETGYTLRERLTAQPEFVRASSEWIDERLHDAVQRLADPNTGLARLAADGSPLHPAHGRRSERTADSPTPRAAVRTGAGAPAQALRRLVDRAVAEPESVDDEEWSTLLRADGDGLDALARAADDVRRYTVGEAVSFVVNRNLTSSGLGPESSDVDGAFRLSDVAAIAHDASDLGATEICVQGALGQEEDPAGYLEIAHEIKRAEPMLHLHAYRPNDIADFAVRTGLDLEGALVALRNAGVDTLPGTGVKILDERIRERIAPDDLPIERWSEIVAGAHRLGFRTSSVIFYGHVETADQRISHLRRLAQMQAQAIAAGGRGFTELVPIPLPGGGGRLVPGRALIDEHRAMFAVSRLMLVGSIAHIQVPWTRVGFDEAAELLRCGADDLGGTLFDGRVLPRAGVEFGREMQVHDARVIARKLFRPLRQRTTDYGEPPTARKAALR</sequence>
<dbReference type="InterPro" id="IPR019939">
    <property type="entry name" value="CofG_family"/>
</dbReference>
<keyword evidence="6" id="KW-0479">Metal-binding</keyword>
<dbReference type="SFLD" id="SFLDG01388">
    <property type="entry name" value="7_8-didemethyl-8-hydroxy-5-dea"/>
    <property type="match status" value="1"/>
</dbReference>
<evidence type="ECO:0000256" key="8">
    <source>
        <dbReference type="ARBA" id="ARBA00023014"/>
    </source>
</evidence>
<gene>
    <name evidence="13" type="ORF">GCM10009819_31590</name>
</gene>
<dbReference type="Gene3D" id="3.20.20.70">
    <property type="entry name" value="Aldolase class I"/>
    <property type="match status" value="2"/>
</dbReference>
<dbReference type="EMBL" id="BAAAPW010000005">
    <property type="protein sequence ID" value="GAA2042784.1"/>
    <property type="molecule type" value="Genomic_DNA"/>
</dbReference>
<dbReference type="InterPro" id="IPR058240">
    <property type="entry name" value="rSAM_sf"/>
</dbReference>
<dbReference type="NCBIfam" id="NF004884">
    <property type="entry name" value="PRK06245.1"/>
    <property type="match status" value="1"/>
</dbReference>
<evidence type="ECO:0000256" key="9">
    <source>
        <dbReference type="ARBA" id="ARBA00023239"/>
    </source>
</evidence>
<dbReference type="Pfam" id="PF04055">
    <property type="entry name" value="Radical_SAM"/>
    <property type="match status" value="1"/>
</dbReference>
<keyword evidence="7" id="KW-0408">Iron</keyword>
<dbReference type="PANTHER" id="PTHR43076:SF1">
    <property type="entry name" value="LIPOYL SYNTHASE 2"/>
    <property type="match status" value="1"/>
</dbReference>
<evidence type="ECO:0000313" key="14">
    <source>
        <dbReference type="Proteomes" id="UP001501196"/>
    </source>
</evidence>
<evidence type="ECO:0000256" key="1">
    <source>
        <dbReference type="ARBA" id="ARBA00001966"/>
    </source>
</evidence>
<keyword evidence="4" id="KW-0004">4Fe-4S</keyword>
<keyword evidence="14" id="KW-1185">Reference proteome</keyword>
<dbReference type="EC" id="4.3.1.32" evidence="3"/>
<evidence type="ECO:0000256" key="11">
    <source>
        <dbReference type="SAM" id="MobiDB-lite"/>
    </source>
</evidence>
<dbReference type="PANTHER" id="PTHR43076">
    <property type="entry name" value="FO SYNTHASE (COFH)"/>
    <property type="match status" value="1"/>
</dbReference>
<evidence type="ECO:0000259" key="12">
    <source>
        <dbReference type="PROSITE" id="PS51918"/>
    </source>
</evidence>
<evidence type="ECO:0000256" key="4">
    <source>
        <dbReference type="ARBA" id="ARBA00022485"/>
    </source>
</evidence>
<comment type="caution">
    <text evidence="13">The sequence shown here is derived from an EMBL/GenBank/DDBJ whole genome shotgun (WGS) entry which is preliminary data.</text>
</comment>
<keyword evidence="9" id="KW-0456">Lyase</keyword>
<dbReference type="Proteomes" id="UP001501196">
    <property type="component" value="Unassembled WGS sequence"/>
</dbReference>
<keyword evidence="5" id="KW-0949">S-adenosyl-L-methionine</keyword>
<evidence type="ECO:0000256" key="3">
    <source>
        <dbReference type="ARBA" id="ARBA00012126"/>
    </source>
</evidence>
<feature type="region of interest" description="Disordered" evidence="11">
    <location>
        <begin position="393"/>
        <end position="426"/>
    </location>
</feature>
<dbReference type="InterPro" id="IPR013785">
    <property type="entry name" value="Aldolase_TIM"/>
</dbReference>
<dbReference type="CDD" id="cd01335">
    <property type="entry name" value="Radical_SAM"/>
    <property type="match status" value="1"/>
</dbReference>
<dbReference type="SFLD" id="SFLDG01064">
    <property type="entry name" value="F420__menaquinone_cofactor_bio"/>
    <property type="match status" value="1"/>
</dbReference>
<evidence type="ECO:0000256" key="6">
    <source>
        <dbReference type="ARBA" id="ARBA00022723"/>
    </source>
</evidence>
<evidence type="ECO:0000256" key="10">
    <source>
        <dbReference type="ARBA" id="ARBA00048974"/>
    </source>
</evidence>
<dbReference type="InterPro" id="IPR007197">
    <property type="entry name" value="rSAM"/>
</dbReference>
<name>A0ABN2USW1_9MICO</name>
<protein>
    <recommendedName>
        <fullName evidence="3">7,8-didemethyl-8-hydroxy-5-deazariboflavin synthase</fullName>
        <ecNumber evidence="3">4.3.1.32</ecNumber>
    </recommendedName>
</protein>
<feature type="domain" description="Radical SAM core" evidence="12">
    <location>
        <begin position="49"/>
        <end position="301"/>
    </location>
</feature>
<organism evidence="13 14">
    <name type="scientific">Agromyces tropicus</name>
    <dbReference type="NCBI Taxonomy" id="555371"/>
    <lineage>
        <taxon>Bacteria</taxon>
        <taxon>Bacillati</taxon>
        <taxon>Actinomycetota</taxon>
        <taxon>Actinomycetes</taxon>
        <taxon>Micrococcales</taxon>
        <taxon>Microbacteriaceae</taxon>
        <taxon>Agromyces</taxon>
    </lineage>
</organism>
<dbReference type="InterPro" id="IPR006638">
    <property type="entry name" value="Elp3/MiaA/NifB-like_rSAM"/>
</dbReference>
<dbReference type="PROSITE" id="PS51918">
    <property type="entry name" value="RADICAL_SAM"/>
    <property type="match status" value="1"/>
</dbReference>